<name>A0A917XAA3_9ACTN</name>
<organism evidence="2 3">
    <name type="scientific">Streptomyces fuscichromogenes</name>
    <dbReference type="NCBI Taxonomy" id="1324013"/>
    <lineage>
        <taxon>Bacteria</taxon>
        <taxon>Bacillati</taxon>
        <taxon>Actinomycetota</taxon>
        <taxon>Actinomycetes</taxon>
        <taxon>Kitasatosporales</taxon>
        <taxon>Streptomycetaceae</taxon>
        <taxon>Streptomyces</taxon>
    </lineage>
</organism>
<dbReference type="AlphaFoldDB" id="A0A917XAA3"/>
<evidence type="ECO:0000313" key="2">
    <source>
        <dbReference type="EMBL" id="GGN00531.1"/>
    </source>
</evidence>
<feature type="region of interest" description="Disordered" evidence="1">
    <location>
        <begin position="1"/>
        <end position="51"/>
    </location>
</feature>
<evidence type="ECO:0000256" key="1">
    <source>
        <dbReference type="SAM" id="MobiDB-lite"/>
    </source>
</evidence>
<reference evidence="2" key="2">
    <citation type="submission" date="2020-09" db="EMBL/GenBank/DDBJ databases">
        <authorList>
            <person name="Sun Q."/>
            <person name="Zhou Y."/>
        </authorList>
    </citation>
    <scope>NUCLEOTIDE SEQUENCE</scope>
    <source>
        <strain evidence="2">CGMCC 4.7110</strain>
    </source>
</reference>
<sequence>MIRVAEGVASDGGVYGRSLRIPDGGPEPGADAGGGVRRQPPSVLKSRPGDIPTCPCLAALVPDA</sequence>
<comment type="caution">
    <text evidence="2">The sequence shown here is derived from an EMBL/GenBank/DDBJ whole genome shotgun (WGS) entry which is preliminary data.</text>
</comment>
<evidence type="ECO:0000313" key="3">
    <source>
        <dbReference type="Proteomes" id="UP000653411"/>
    </source>
</evidence>
<accession>A0A917XAA3</accession>
<gene>
    <name evidence="2" type="ORF">GCM10011578_022260</name>
</gene>
<proteinExistence type="predicted"/>
<protein>
    <submittedName>
        <fullName evidence="2">Uncharacterized protein</fullName>
    </submittedName>
</protein>
<dbReference type="Proteomes" id="UP000653411">
    <property type="component" value="Unassembled WGS sequence"/>
</dbReference>
<dbReference type="EMBL" id="BMML01000004">
    <property type="protein sequence ID" value="GGN00531.1"/>
    <property type="molecule type" value="Genomic_DNA"/>
</dbReference>
<reference evidence="2" key="1">
    <citation type="journal article" date="2014" name="Int. J. Syst. Evol. Microbiol.">
        <title>Complete genome sequence of Corynebacterium casei LMG S-19264T (=DSM 44701T), isolated from a smear-ripened cheese.</title>
        <authorList>
            <consortium name="US DOE Joint Genome Institute (JGI-PGF)"/>
            <person name="Walter F."/>
            <person name="Albersmeier A."/>
            <person name="Kalinowski J."/>
            <person name="Ruckert C."/>
        </authorList>
    </citation>
    <scope>NUCLEOTIDE SEQUENCE</scope>
    <source>
        <strain evidence="2">CGMCC 4.7110</strain>
    </source>
</reference>
<keyword evidence="3" id="KW-1185">Reference proteome</keyword>